<dbReference type="Proteomes" id="UP000748752">
    <property type="component" value="Unassembled WGS sequence"/>
</dbReference>
<name>A0ABS1CQX1_9GAMM</name>
<sequence length="89" mass="9624">MTRISVETQVSADHRLQLTLPDDFPAGPVKVTVEPVAELASSTGTGESPLGQRLRAIRDAALAEGMPVMTQDEVLAEVRRRRGEPVDDD</sequence>
<comment type="caution">
    <text evidence="1">The sequence shown here is derived from an EMBL/GenBank/DDBJ whole genome shotgun (WGS) entry which is preliminary data.</text>
</comment>
<dbReference type="EMBL" id="NRRV01000137">
    <property type="protein sequence ID" value="MBK1633894.1"/>
    <property type="molecule type" value="Genomic_DNA"/>
</dbReference>
<accession>A0ABS1CQX1</accession>
<organism evidence="1 2">
    <name type="scientific">Thiohalocapsa halophila</name>
    <dbReference type="NCBI Taxonomy" id="69359"/>
    <lineage>
        <taxon>Bacteria</taxon>
        <taxon>Pseudomonadati</taxon>
        <taxon>Pseudomonadota</taxon>
        <taxon>Gammaproteobacteria</taxon>
        <taxon>Chromatiales</taxon>
        <taxon>Chromatiaceae</taxon>
        <taxon>Thiohalocapsa</taxon>
    </lineage>
</organism>
<keyword evidence="2" id="KW-1185">Reference proteome</keyword>
<reference evidence="1 2" key="1">
    <citation type="journal article" date="2020" name="Microorganisms">
        <title>Osmotic Adaptation and Compatible Solute Biosynthesis of Phototrophic Bacteria as Revealed from Genome Analyses.</title>
        <authorList>
            <person name="Imhoff J.F."/>
            <person name="Rahn T."/>
            <person name="Kunzel S."/>
            <person name="Keller A."/>
            <person name="Neulinger S.C."/>
        </authorList>
    </citation>
    <scope>NUCLEOTIDE SEQUENCE [LARGE SCALE GENOMIC DNA]</scope>
    <source>
        <strain evidence="1 2">DSM 6210</strain>
    </source>
</reference>
<proteinExistence type="predicted"/>
<gene>
    <name evidence="1" type="ORF">CKO31_24810</name>
</gene>
<evidence type="ECO:0000313" key="1">
    <source>
        <dbReference type="EMBL" id="MBK1633894.1"/>
    </source>
</evidence>
<dbReference type="RefSeq" id="WP_200243444.1">
    <property type="nucleotide sequence ID" value="NZ_NRRV01000137.1"/>
</dbReference>
<evidence type="ECO:0000313" key="2">
    <source>
        <dbReference type="Proteomes" id="UP000748752"/>
    </source>
</evidence>
<protein>
    <submittedName>
        <fullName evidence="1">Uncharacterized protein</fullName>
    </submittedName>
</protein>